<dbReference type="GO" id="GO:0016874">
    <property type="term" value="F:ligase activity"/>
    <property type="evidence" value="ECO:0000318"/>
    <property type="project" value="GO_Central"/>
</dbReference>
<comment type="catalytic activity">
    <reaction evidence="1">
        <text>beta-D-GlcNAc-(1-&gt;4)-Mur2Ac(oyl-L-Ala-gamma-D-Glu-L-Lys-D-Ala-D-Ala)-di-trans,octa-cis-undecaprenyl diphosphate + ATP = beta-D-GlcNAc-(1-&gt;4)-Mur2Ac(oyl-L-Ala-gamma-D-O-P-Glu-L-Lys-D-Ala-D-Ala)-di-trans,octa-cis-undecaprenyl diphosphate + ADP</text>
        <dbReference type="Rhea" id="RHEA:59488"/>
        <dbReference type="ChEBI" id="CHEBI:30616"/>
        <dbReference type="ChEBI" id="CHEBI:60033"/>
        <dbReference type="ChEBI" id="CHEBI:143132"/>
        <dbReference type="ChEBI" id="CHEBI:456216"/>
    </reaction>
</comment>
<dbReference type="EnsemblBacteria" id="ABY35448">
    <property type="protein sequence ID" value="ABY35448"/>
    <property type="gene ID" value="Caur_2239"/>
</dbReference>
<dbReference type="KEGG" id="cau:Caur_2239"/>
<keyword evidence="5" id="KW-1185">Reference proteome</keyword>
<comment type="catalytic activity">
    <reaction evidence="1">
        <text>beta-D-GlcNAc-(1-&gt;4)-Mur2Ac(oyl-L-Ala-gamma-D-O-P-Glu-L-Lys-D-Ala-D-Ala)-di-trans,octa-cis-undecaprenyl diphosphate + NH4(+) = beta-D-GlcNAc-(1-&gt;4)-Mur2Ac(oyl-L-Ala-D-isoglutaminyl-L-Lys-D-Ala-D-Ala)-di-trans,octa-cis-undecaprenyl diphosphate + phosphate + H(+)</text>
        <dbReference type="Rhea" id="RHEA:57932"/>
        <dbReference type="ChEBI" id="CHEBI:15378"/>
        <dbReference type="ChEBI" id="CHEBI:28938"/>
        <dbReference type="ChEBI" id="CHEBI:43474"/>
        <dbReference type="ChEBI" id="CHEBI:62233"/>
        <dbReference type="ChEBI" id="CHEBI:143132"/>
    </reaction>
</comment>
<name>A9WFU8_CHLAA</name>
<dbReference type="InterPro" id="IPR043703">
    <property type="entry name" value="Lipid_II_synth_MurT"/>
</dbReference>
<dbReference type="GO" id="GO:0008360">
    <property type="term" value="P:regulation of cell shape"/>
    <property type="evidence" value="ECO:0007669"/>
    <property type="project" value="UniProtKB-KW"/>
</dbReference>
<dbReference type="Pfam" id="PF08353">
    <property type="entry name" value="MurT_C"/>
    <property type="match status" value="1"/>
</dbReference>
<reference evidence="5" key="1">
    <citation type="journal article" date="2011" name="BMC Genomics">
        <title>Complete genome sequence of the filamentous anoxygenic phototrophic bacterium Chloroflexus aurantiacus.</title>
        <authorList>
            <person name="Tang K.H."/>
            <person name="Barry K."/>
            <person name="Chertkov O."/>
            <person name="Dalin E."/>
            <person name="Han C.S."/>
            <person name="Hauser L.J."/>
            <person name="Honchak B.M."/>
            <person name="Karbach L.E."/>
            <person name="Land M.L."/>
            <person name="Lapidus A."/>
            <person name="Larimer F.W."/>
            <person name="Mikhailova N."/>
            <person name="Pitluck S."/>
            <person name="Pierson B.K."/>
            <person name="Blankenship R.E."/>
        </authorList>
    </citation>
    <scope>NUCLEOTIDE SEQUENCE [LARGE SCALE GENOMIC DNA]</scope>
    <source>
        <strain evidence="5">ATCC 29366 / DSM 635 / J-10-fl</strain>
    </source>
</reference>
<feature type="binding site" evidence="1">
    <location>
        <position position="218"/>
    </location>
    <ligand>
        <name>Zn(2+)</name>
        <dbReference type="ChEBI" id="CHEBI:29105"/>
    </ligand>
</feature>
<keyword evidence="1" id="KW-0436">Ligase</keyword>
<dbReference type="GO" id="GO:0071555">
    <property type="term" value="P:cell wall organization"/>
    <property type="evidence" value="ECO:0007669"/>
    <property type="project" value="UniProtKB-KW"/>
</dbReference>
<dbReference type="HAMAP" id="MF_02214">
    <property type="entry name" value="Lipid_II_synth_MurT"/>
    <property type="match status" value="1"/>
</dbReference>
<dbReference type="GO" id="GO:0005524">
    <property type="term" value="F:ATP binding"/>
    <property type="evidence" value="ECO:0007669"/>
    <property type="project" value="UniProtKB-UniRule"/>
</dbReference>
<feature type="domain" description="Lipid II isoglutaminyl synthase (glutamine-hydrolyzing) subunit MurT C-terminal" evidence="3">
    <location>
        <begin position="335"/>
        <end position="447"/>
    </location>
</feature>
<dbReference type="Pfam" id="PF08245">
    <property type="entry name" value="Mur_ligase_M"/>
    <property type="match status" value="1"/>
</dbReference>
<evidence type="ECO:0000256" key="1">
    <source>
        <dbReference type="HAMAP-Rule" id="MF_02214"/>
    </source>
</evidence>
<dbReference type="RefSeq" id="WP_012258102.1">
    <property type="nucleotide sequence ID" value="NC_010175.1"/>
</dbReference>
<dbReference type="PANTHER" id="PTHR23135:SF7">
    <property type="entry name" value="LIPID II ISOGLUTAMINYL SYNTHASE (GLUTAMINE-HYDROLYZING) SUBUNIT MURT"/>
    <property type="match status" value="1"/>
</dbReference>
<comment type="catalytic activity">
    <reaction evidence="1">
        <text>beta-D-GlcNAc-(1-&gt;4)-Mur2Ac(oyl-L-Ala-gamma-D-Glu-L-Lys-D-Ala-D-Ala)-di-trans,octa-cis-undecaprenyl diphosphate + L-glutamine + ATP + H2O = beta-D-GlcNAc-(1-&gt;4)-Mur2Ac(oyl-L-Ala-D-isoglutaminyl-L-Lys-D-Ala-D-Ala)-di-trans,octa-cis-undecaprenyl diphosphate + L-glutamate + ADP + phosphate + H(+)</text>
        <dbReference type="Rhea" id="RHEA:57928"/>
        <dbReference type="ChEBI" id="CHEBI:15377"/>
        <dbReference type="ChEBI" id="CHEBI:15378"/>
        <dbReference type="ChEBI" id="CHEBI:29985"/>
        <dbReference type="ChEBI" id="CHEBI:30616"/>
        <dbReference type="ChEBI" id="CHEBI:43474"/>
        <dbReference type="ChEBI" id="CHEBI:58359"/>
        <dbReference type="ChEBI" id="CHEBI:60033"/>
        <dbReference type="ChEBI" id="CHEBI:62233"/>
        <dbReference type="ChEBI" id="CHEBI:456216"/>
        <dbReference type="EC" id="6.3.5.13"/>
    </reaction>
</comment>
<dbReference type="Proteomes" id="UP000002008">
    <property type="component" value="Chromosome"/>
</dbReference>
<accession>A9WFU8</accession>
<dbReference type="HOGENOM" id="CLU_041534_0_0_0"/>
<sequence>MYRLRTTAALALARTAGTLSRRLGLGGGTSLPGQVARILDPTILTNFCTALPEGVALIAGTNGKTTTSRMVATILEQAGKPLLHNRAGANLLPGLTTVAIADADWRGRPHAHQALFETDEAALPQAIAETRPRLVVLLNLFRDQLDRYGEIDTIASHWRTALQTLPPTSTVVFNADDPALASIVQGLSAQIIAFGLADVRQATGAALHIADSQFCHVCGHRYHYQHVFYAHIGHYACPQCGQHRPEPDIALTVLEPRGLDGSDLQITHPGGTVQFRLPLPGLYNAQNALAATAATLALGITPATISSALQNFQAAFGRIERITAGPNGPPLLIALIKNPVGASETVRMFTTATDQPLHLLIAINDRFADGTDVSWLWDADFEPLAQRVAHVTVSGTRAADMALRLDYAGVAGEVITVIDDLPAALDAALSRLPPGETLAVLPTYTAMLDLRSEISRRGWAKPFWEA</sequence>
<comment type="pathway">
    <text evidence="1">Cell wall biogenesis; peptidoglycan biosynthesis.</text>
</comment>
<dbReference type="GO" id="GO:0140282">
    <property type="term" value="F:carbon-nitrogen ligase activity on lipid II"/>
    <property type="evidence" value="ECO:0007669"/>
    <property type="project" value="UniProtKB-UniRule"/>
</dbReference>
<keyword evidence="1" id="KW-0961">Cell wall biogenesis/degradation</keyword>
<dbReference type="eggNOG" id="COG0769">
    <property type="taxonomic scope" value="Bacteria"/>
</dbReference>
<dbReference type="UniPathway" id="UPA00219"/>
<evidence type="ECO:0000313" key="4">
    <source>
        <dbReference type="EMBL" id="ABY35448.1"/>
    </source>
</evidence>
<protein>
    <recommendedName>
        <fullName evidence="1">Lipid II isoglutaminyl synthase (glutamine-hydrolyzing) subunit MurT</fullName>
        <ecNumber evidence="1">6.3.5.13</ecNumber>
    </recommendedName>
</protein>
<dbReference type="InParanoid" id="A9WFU8"/>
<gene>
    <name evidence="1" type="primary">murT</name>
    <name evidence="4" type="ordered locus">Caur_2239</name>
</gene>
<organism evidence="4 5">
    <name type="scientific">Chloroflexus aurantiacus (strain ATCC 29366 / DSM 635 / J-10-fl)</name>
    <dbReference type="NCBI Taxonomy" id="324602"/>
    <lineage>
        <taxon>Bacteria</taxon>
        <taxon>Bacillati</taxon>
        <taxon>Chloroflexota</taxon>
        <taxon>Chloroflexia</taxon>
        <taxon>Chloroflexales</taxon>
        <taxon>Chloroflexineae</taxon>
        <taxon>Chloroflexaceae</taxon>
        <taxon>Chloroflexus</taxon>
    </lineage>
</organism>
<evidence type="ECO:0000313" key="5">
    <source>
        <dbReference type="Proteomes" id="UP000002008"/>
    </source>
</evidence>
<comment type="subunit">
    <text evidence="1">Forms a heterodimer with GatD.</text>
</comment>
<dbReference type="InterPro" id="IPR013564">
    <property type="entry name" value="MurT_C"/>
</dbReference>
<comment type="function">
    <text evidence="1">The lipid II isoglutaminyl synthase complex catalyzes the formation of alpha-D-isoglutamine in the cell wall lipid II stem peptide. The MurT subunit catalyzes the ATP-dependent amidation of D-glutamate residue of lipid II, converting it to an isoglutamine residue.</text>
</comment>
<keyword evidence="1" id="KW-0862">Zinc</keyword>
<evidence type="ECO:0000259" key="2">
    <source>
        <dbReference type="Pfam" id="PF08245"/>
    </source>
</evidence>
<dbReference type="AlphaFoldDB" id="A9WFU8"/>
<feature type="binding site" evidence="1">
    <location>
        <position position="240"/>
    </location>
    <ligand>
        <name>Zn(2+)</name>
        <dbReference type="ChEBI" id="CHEBI:29105"/>
    </ligand>
</feature>
<dbReference type="InterPro" id="IPR013221">
    <property type="entry name" value="Mur_ligase_cen"/>
</dbReference>
<feature type="binding site" evidence="1">
    <location>
        <position position="237"/>
    </location>
    <ligand>
        <name>Zn(2+)</name>
        <dbReference type="ChEBI" id="CHEBI:29105"/>
    </ligand>
</feature>
<dbReference type="SUPFAM" id="SSF53623">
    <property type="entry name" value="MurD-like peptide ligases, catalytic domain"/>
    <property type="match status" value="1"/>
</dbReference>
<keyword evidence="1" id="KW-0133">Cell shape</keyword>
<dbReference type="EC" id="6.3.5.13" evidence="1"/>
<keyword evidence="1" id="KW-0479">Metal-binding</keyword>
<dbReference type="STRING" id="324602.Caur_2239"/>
<evidence type="ECO:0000259" key="3">
    <source>
        <dbReference type="Pfam" id="PF08353"/>
    </source>
</evidence>
<dbReference type="GO" id="GO:0008270">
    <property type="term" value="F:zinc ion binding"/>
    <property type="evidence" value="ECO:0007669"/>
    <property type="project" value="UniProtKB-UniRule"/>
</dbReference>
<dbReference type="GO" id="GO:0009252">
    <property type="term" value="P:peptidoglycan biosynthetic process"/>
    <property type="evidence" value="ECO:0007669"/>
    <property type="project" value="UniProtKB-UniRule"/>
</dbReference>
<proteinExistence type="inferred from homology"/>
<keyword evidence="1" id="KW-0067">ATP-binding</keyword>
<dbReference type="InterPro" id="IPR036565">
    <property type="entry name" value="Mur-like_cat_sf"/>
</dbReference>
<dbReference type="EMBL" id="CP000909">
    <property type="protein sequence ID" value="ABY35448.1"/>
    <property type="molecule type" value="Genomic_DNA"/>
</dbReference>
<feature type="active site" evidence="1">
    <location>
        <position position="372"/>
    </location>
</feature>
<dbReference type="PATRIC" id="fig|324602.8.peg.2536"/>
<feature type="binding site" evidence="1">
    <location>
        <position position="215"/>
    </location>
    <ligand>
        <name>Zn(2+)</name>
        <dbReference type="ChEBI" id="CHEBI:29105"/>
    </ligand>
</feature>
<dbReference type="PANTHER" id="PTHR23135">
    <property type="entry name" value="MUR LIGASE FAMILY MEMBER"/>
    <property type="match status" value="1"/>
</dbReference>
<keyword evidence="1" id="KW-0547">Nucleotide-binding</keyword>
<keyword evidence="1" id="KW-0573">Peptidoglycan synthesis</keyword>
<feature type="domain" description="Mur ligase central" evidence="2">
    <location>
        <begin position="58"/>
        <end position="206"/>
    </location>
</feature>
<dbReference type="GO" id="GO:0016881">
    <property type="term" value="F:acid-amino acid ligase activity"/>
    <property type="evidence" value="ECO:0007669"/>
    <property type="project" value="InterPro"/>
</dbReference>
<comment type="similarity">
    <text evidence="1">Belongs to the MurCDEF family. MurT subfamily.</text>
</comment>
<dbReference type="Gene3D" id="3.40.1190.10">
    <property type="entry name" value="Mur-like, catalytic domain"/>
    <property type="match status" value="1"/>
</dbReference>